<evidence type="ECO:0000313" key="8">
    <source>
        <dbReference type="Proteomes" id="UP000067448"/>
    </source>
</evidence>
<comment type="caution">
    <text evidence="7">The sequence shown here is derived from an EMBL/GenBank/DDBJ whole genome shotgun (WGS) entry which is preliminary data.</text>
</comment>
<dbReference type="PANTHER" id="PTHR43140:SF1">
    <property type="entry name" value="TYPE I RESTRICTION ENZYME ECOKI SPECIFICITY SUBUNIT"/>
    <property type="match status" value="1"/>
</dbReference>
<protein>
    <submittedName>
        <fullName evidence="7">EcoKI restriction-modification system protein</fullName>
    </submittedName>
</protein>
<dbReference type="EMBL" id="BCMM01000068">
    <property type="protein sequence ID" value="GAQ67867.1"/>
    <property type="molecule type" value="Genomic_DNA"/>
</dbReference>
<comment type="subunit">
    <text evidence="4">The methyltransferase is composed of M and S polypeptides.</text>
</comment>
<comment type="similarity">
    <text evidence="1">Belongs to the type-I restriction system S methylase family.</text>
</comment>
<evidence type="ECO:0000259" key="6">
    <source>
        <dbReference type="Pfam" id="PF01420"/>
    </source>
</evidence>
<name>A0A117EGX9_STRSC</name>
<proteinExistence type="inferred from homology"/>
<reference evidence="7 8" key="2">
    <citation type="journal article" date="2016" name="Genome Announc.">
        <title>Draft Genome Sequences of Streptomyces scabiei S58, Streptomyces turgidiscabies T45, and Streptomyces acidiscabies a10, the Pathogens of Potato Common Scab, Isolated in Japan.</title>
        <authorList>
            <person name="Tomihama T."/>
            <person name="Nishi Y."/>
            <person name="Sakai M."/>
            <person name="Ikenaga M."/>
            <person name="Okubo T."/>
            <person name="Ikeda S."/>
        </authorList>
    </citation>
    <scope>NUCLEOTIDE SEQUENCE [LARGE SCALE GENOMIC DNA]</scope>
    <source>
        <strain evidence="7 8">S58</strain>
    </source>
</reference>
<dbReference type="InterPro" id="IPR051212">
    <property type="entry name" value="Type-I_RE_S_subunit"/>
</dbReference>
<evidence type="ECO:0000256" key="2">
    <source>
        <dbReference type="ARBA" id="ARBA00022747"/>
    </source>
</evidence>
<sequence length="486" mass="52742">MTLGLGLGSDSGDGGEGFPGGACGDLPEGWSRAKLGELGEWFGGGTPSKKRPEFWTDGTIPWLSPKDMGPDVLVATQDLIHESALDDSPVKLVPAGSVALVVRSGILERKAPVTYVPFDVTLNQDMKAVVPHEGVDGRWLAWAIRAREQHILENCRKHGTTVASLEVSWLLDTEILVPPTEEQNRIVAEIDLQISHIKAGEEAIGDARKRMAALIQAIRSDVLWPTATDSLPPKDWSWGTVGDVLDDIEAGRSFTCLPRPANPGEWGIIKVSAMTWGEFRPDENKALPPDRDPNSAYEIHSGNILISRANTVDYVGAPVLVGPTRGKLLLSDKSLRLVPKQDVDTEWLINILASTPVRAQYSEAATGTSDSMRNISQKVIREARIPIPDSNAKRKELAESVNSRIAMVEEFQAPIMEQANRARVLRAALLHAAFIGTLVPQDPADEPASALLDRIRAARVTAKAAPRKRAPRKPRPAPPGQGELPE</sequence>
<evidence type="ECO:0000256" key="1">
    <source>
        <dbReference type="ARBA" id="ARBA00010923"/>
    </source>
</evidence>
<dbReference type="PANTHER" id="PTHR43140">
    <property type="entry name" value="TYPE-1 RESTRICTION ENZYME ECOKI SPECIFICITY PROTEIN"/>
    <property type="match status" value="1"/>
</dbReference>
<dbReference type="InterPro" id="IPR044946">
    <property type="entry name" value="Restrct_endonuc_typeI_TRD_sf"/>
</dbReference>
<feature type="region of interest" description="Disordered" evidence="5">
    <location>
        <begin position="1"/>
        <end position="25"/>
    </location>
</feature>
<dbReference type="OrthoDB" id="3197085at2"/>
<keyword evidence="2" id="KW-0680">Restriction system</keyword>
<keyword evidence="3" id="KW-0238">DNA-binding</keyword>
<feature type="compositionally biased region" description="Basic residues" evidence="5">
    <location>
        <begin position="465"/>
        <end position="475"/>
    </location>
</feature>
<feature type="region of interest" description="Disordered" evidence="5">
    <location>
        <begin position="461"/>
        <end position="486"/>
    </location>
</feature>
<feature type="compositionally biased region" description="Gly residues" evidence="5">
    <location>
        <begin position="1"/>
        <end position="23"/>
    </location>
</feature>
<reference evidence="8" key="3">
    <citation type="submission" date="2016-02" db="EMBL/GenBank/DDBJ databases">
        <title>Draft genome of pathogenic Streptomyces sp. in Japan.</title>
        <authorList>
            <person name="Tomihama T."/>
            <person name="Ikenaga M."/>
            <person name="Sakai M."/>
            <person name="Okubo T."/>
            <person name="Ikeda S."/>
        </authorList>
    </citation>
    <scope>NUCLEOTIDE SEQUENCE [LARGE SCALE GENOMIC DNA]</scope>
    <source>
        <strain evidence="8">S58</strain>
    </source>
</reference>
<evidence type="ECO:0000313" key="7">
    <source>
        <dbReference type="EMBL" id="GAQ67867.1"/>
    </source>
</evidence>
<dbReference type="AlphaFoldDB" id="A0A117EGX9"/>
<dbReference type="RefSeq" id="WP_159056176.1">
    <property type="nucleotide sequence ID" value="NZ_BCMM01000068.1"/>
</dbReference>
<dbReference type="Pfam" id="PF01420">
    <property type="entry name" value="Methylase_S"/>
    <property type="match status" value="1"/>
</dbReference>
<gene>
    <name evidence="7" type="ORF">SsS58_08325</name>
</gene>
<feature type="domain" description="Type I restriction modification DNA specificity" evidence="6">
    <location>
        <begin position="27"/>
        <end position="188"/>
    </location>
</feature>
<evidence type="ECO:0000256" key="3">
    <source>
        <dbReference type="ARBA" id="ARBA00023125"/>
    </source>
</evidence>
<dbReference type="CDD" id="cd17249">
    <property type="entry name" value="RMtype1_S_EcoR124I-TRD2-CR2_like"/>
    <property type="match status" value="1"/>
</dbReference>
<dbReference type="GO" id="GO:0009307">
    <property type="term" value="P:DNA restriction-modification system"/>
    <property type="evidence" value="ECO:0007669"/>
    <property type="project" value="UniProtKB-KW"/>
</dbReference>
<dbReference type="GO" id="GO:0003677">
    <property type="term" value="F:DNA binding"/>
    <property type="evidence" value="ECO:0007669"/>
    <property type="project" value="UniProtKB-KW"/>
</dbReference>
<reference evidence="8" key="1">
    <citation type="submission" date="2015-11" db="EMBL/GenBank/DDBJ databases">
        <authorList>
            <consortium name="Cross-ministerial Strategic Innovation Promotion Program (SIP) consortium"/>
            <person name="Tomihama T."/>
            <person name="Ikenaga M."/>
            <person name="Sakai M."/>
            <person name="Okubo T."/>
            <person name="Ikeda S."/>
        </authorList>
    </citation>
    <scope>NUCLEOTIDE SEQUENCE [LARGE SCALE GENOMIC DNA]</scope>
    <source>
        <strain evidence="8">S58</strain>
    </source>
</reference>
<dbReference type="Proteomes" id="UP000067448">
    <property type="component" value="Unassembled WGS sequence"/>
</dbReference>
<dbReference type="InterPro" id="IPR000055">
    <property type="entry name" value="Restrct_endonuc_typeI_TRD"/>
</dbReference>
<dbReference type="Gene3D" id="3.90.220.20">
    <property type="entry name" value="DNA methylase specificity domains"/>
    <property type="match status" value="2"/>
</dbReference>
<evidence type="ECO:0000256" key="4">
    <source>
        <dbReference type="ARBA" id="ARBA00038652"/>
    </source>
</evidence>
<organism evidence="7 8">
    <name type="scientific">Streptomyces scabiei</name>
    <dbReference type="NCBI Taxonomy" id="1930"/>
    <lineage>
        <taxon>Bacteria</taxon>
        <taxon>Bacillati</taxon>
        <taxon>Actinomycetota</taxon>
        <taxon>Actinomycetes</taxon>
        <taxon>Kitasatosporales</taxon>
        <taxon>Streptomycetaceae</taxon>
        <taxon>Streptomyces</taxon>
    </lineage>
</organism>
<accession>A0A117EGX9</accession>
<dbReference type="REBASE" id="145866">
    <property type="entry name" value="S.SscS58ORF8324P"/>
</dbReference>
<dbReference type="SUPFAM" id="SSF116734">
    <property type="entry name" value="DNA methylase specificity domain"/>
    <property type="match status" value="2"/>
</dbReference>
<evidence type="ECO:0000256" key="5">
    <source>
        <dbReference type="SAM" id="MobiDB-lite"/>
    </source>
</evidence>